<dbReference type="GO" id="GO:1905706">
    <property type="term" value="P:regulation of mitochondrial ATP synthesis coupled proton transport"/>
    <property type="evidence" value="ECO:0007669"/>
    <property type="project" value="TreeGrafter"/>
</dbReference>
<comment type="caution">
    <text evidence="6">The sequence shown here is derived from an EMBL/GenBank/DDBJ whole genome shotgun (WGS) entry which is preliminary data.</text>
</comment>
<dbReference type="InterPro" id="IPR026170">
    <property type="entry name" value="FAM173A/B"/>
</dbReference>
<evidence type="ECO:0000256" key="3">
    <source>
        <dbReference type="ARBA" id="ARBA00022679"/>
    </source>
</evidence>
<dbReference type="Pfam" id="PF13649">
    <property type="entry name" value="Methyltransf_25"/>
    <property type="match status" value="1"/>
</dbReference>
<keyword evidence="4" id="KW-0949">S-adenosyl-L-methionine</keyword>
<keyword evidence="7" id="KW-1185">Reference proteome</keyword>
<evidence type="ECO:0000313" key="6">
    <source>
        <dbReference type="EMBL" id="GFH25138.1"/>
    </source>
</evidence>
<keyword evidence="2" id="KW-0489">Methyltransferase</keyword>
<dbReference type="InterPro" id="IPR029063">
    <property type="entry name" value="SAM-dependent_MTases_sf"/>
</dbReference>
<dbReference type="GO" id="GO:0016279">
    <property type="term" value="F:protein-lysine N-methyltransferase activity"/>
    <property type="evidence" value="ECO:0007669"/>
    <property type="project" value="InterPro"/>
</dbReference>
<accession>A0A6A0A1N3</accession>
<dbReference type="Proteomes" id="UP000485058">
    <property type="component" value="Unassembled WGS sequence"/>
</dbReference>
<dbReference type="Gene3D" id="3.40.50.150">
    <property type="entry name" value="Vaccinia Virus protein VP39"/>
    <property type="match status" value="1"/>
</dbReference>
<feature type="domain" description="Methyltransferase" evidence="5">
    <location>
        <begin position="50"/>
        <end position="108"/>
    </location>
</feature>
<dbReference type="InterPro" id="IPR041698">
    <property type="entry name" value="Methyltransf_25"/>
</dbReference>
<evidence type="ECO:0000256" key="2">
    <source>
        <dbReference type="ARBA" id="ARBA00022603"/>
    </source>
</evidence>
<dbReference type="SUPFAM" id="SSF53335">
    <property type="entry name" value="S-adenosyl-L-methionine-dependent methyltransferases"/>
    <property type="match status" value="1"/>
</dbReference>
<dbReference type="PANTHER" id="PTHR13610:SF11">
    <property type="entry name" value="METHYLTRANSFERASE DOMAIN-CONTAINING PROTEIN"/>
    <property type="match status" value="1"/>
</dbReference>
<evidence type="ECO:0000259" key="5">
    <source>
        <dbReference type="Pfam" id="PF13649"/>
    </source>
</evidence>
<protein>
    <submittedName>
        <fullName evidence="6">Methyltransf_25 domain-containing protein</fullName>
    </submittedName>
</protein>
<dbReference type="GO" id="GO:0005739">
    <property type="term" value="C:mitochondrion"/>
    <property type="evidence" value="ECO:0007669"/>
    <property type="project" value="TreeGrafter"/>
</dbReference>
<comment type="similarity">
    <text evidence="1">Belongs to the ANT/ATPSC lysine N-methyltransferase family.</text>
</comment>
<name>A0A6A0A1N3_HAELA</name>
<gene>
    <name evidence="6" type="ORF">HaLaN_23055</name>
</gene>
<dbReference type="AlphaFoldDB" id="A0A6A0A1N3"/>
<organism evidence="6 7">
    <name type="scientific">Haematococcus lacustris</name>
    <name type="common">Green alga</name>
    <name type="synonym">Haematococcus pluvialis</name>
    <dbReference type="NCBI Taxonomy" id="44745"/>
    <lineage>
        <taxon>Eukaryota</taxon>
        <taxon>Viridiplantae</taxon>
        <taxon>Chlorophyta</taxon>
        <taxon>core chlorophytes</taxon>
        <taxon>Chlorophyceae</taxon>
        <taxon>CS clade</taxon>
        <taxon>Chlamydomonadales</taxon>
        <taxon>Haematococcaceae</taxon>
        <taxon>Haematococcus</taxon>
    </lineage>
</organism>
<feature type="non-terminal residue" evidence="6">
    <location>
        <position position="116"/>
    </location>
</feature>
<dbReference type="PANTHER" id="PTHR13610">
    <property type="entry name" value="METHYLTRANSFERASE DOMAIN-CONTAINING PROTEIN"/>
    <property type="match status" value="1"/>
</dbReference>
<keyword evidence="3" id="KW-0808">Transferase</keyword>
<reference evidence="6 7" key="1">
    <citation type="submission" date="2020-02" db="EMBL/GenBank/DDBJ databases">
        <title>Draft genome sequence of Haematococcus lacustris strain NIES-144.</title>
        <authorList>
            <person name="Morimoto D."/>
            <person name="Nakagawa S."/>
            <person name="Yoshida T."/>
            <person name="Sawayama S."/>
        </authorList>
    </citation>
    <scope>NUCLEOTIDE SEQUENCE [LARGE SCALE GENOMIC DNA]</scope>
    <source>
        <strain evidence="6 7">NIES-144</strain>
    </source>
</reference>
<proteinExistence type="inferred from homology"/>
<dbReference type="EMBL" id="BLLF01002730">
    <property type="protein sequence ID" value="GFH25138.1"/>
    <property type="molecule type" value="Genomic_DNA"/>
</dbReference>
<dbReference type="CDD" id="cd02440">
    <property type="entry name" value="AdoMet_MTases"/>
    <property type="match status" value="1"/>
</dbReference>
<evidence type="ECO:0000313" key="7">
    <source>
        <dbReference type="Proteomes" id="UP000485058"/>
    </source>
</evidence>
<evidence type="ECO:0000256" key="4">
    <source>
        <dbReference type="ARBA" id="ARBA00022691"/>
    </source>
</evidence>
<dbReference type="GO" id="GO:0032259">
    <property type="term" value="P:methylation"/>
    <property type="evidence" value="ECO:0007669"/>
    <property type="project" value="UniProtKB-KW"/>
</dbReference>
<sequence>MSAGRGILFELKSWAKYLLPSKYIAVYYGSPPSVVSRMLEIANCGPKDVVYDLGCGDGRVLIAAAQRGAQAEGWELDPELCAEAEATIARAGLQGQCRVVRGDAARADVGRATIIT</sequence>
<evidence type="ECO:0000256" key="1">
    <source>
        <dbReference type="ARBA" id="ARBA00010633"/>
    </source>
</evidence>